<reference evidence="2" key="1">
    <citation type="submission" date="2016-07" db="EMBL/GenBank/DDBJ databases">
        <title>De novo transcriptome assembly of four accessions of the metal hyperaccumulator plant Noccaea caerulescens.</title>
        <authorList>
            <person name="Blande D."/>
            <person name="Halimaa P."/>
            <person name="Tervahauta A.I."/>
            <person name="Aarts M.G."/>
            <person name="Karenlampi S.O."/>
        </authorList>
    </citation>
    <scope>NUCLEOTIDE SEQUENCE</scope>
</reference>
<dbReference type="InterPro" id="IPR056592">
    <property type="entry name" value="Beta-prop_At3g26010-like"/>
</dbReference>
<evidence type="ECO:0000259" key="1">
    <source>
        <dbReference type="Pfam" id="PF24750"/>
    </source>
</evidence>
<evidence type="ECO:0000313" key="2">
    <source>
        <dbReference type="EMBL" id="JAU62641.1"/>
    </source>
</evidence>
<sequence>MNPFDAVTMYLQSNMHTCLASTNLRHKGGKFGLHNNLERSSYGHTLSFDSPKREGSYSIYSTFVLPRWLYRIPSDPHQLAQG</sequence>
<dbReference type="EMBL" id="GEVL01014700">
    <property type="protein sequence ID" value="JAU62641.1"/>
    <property type="molecule type" value="Transcribed_RNA"/>
</dbReference>
<dbReference type="AlphaFoldDB" id="A0A1J3H2R8"/>
<accession>A0A1J3H2R8</accession>
<proteinExistence type="predicted"/>
<feature type="domain" description="F-box protein At3g26010-like beta-propeller" evidence="1">
    <location>
        <begin position="1"/>
        <end position="73"/>
    </location>
</feature>
<name>A0A1J3H2R8_NOCCA</name>
<gene>
    <name evidence="2" type="ORF">LE_TR21271_c0_g1_i1_g.68353</name>
</gene>
<dbReference type="Pfam" id="PF24750">
    <property type="entry name" value="b-prop_At3g26010-like"/>
    <property type="match status" value="1"/>
</dbReference>
<protein>
    <submittedName>
        <fullName evidence="2">F-box protein</fullName>
    </submittedName>
</protein>
<organism evidence="2">
    <name type="scientific">Noccaea caerulescens</name>
    <name type="common">Alpine penny-cress</name>
    <name type="synonym">Thlaspi caerulescens</name>
    <dbReference type="NCBI Taxonomy" id="107243"/>
    <lineage>
        <taxon>Eukaryota</taxon>
        <taxon>Viridiplantae</taxon>
        <taxon>Streptophyta</taxon>
        <taxon>Embryophyta</taxon>
        <taxon>Tracheophyta</taxon>
        <taxon>Spermatophyta</taxon>
        <taxon>Magnoliopsida</taxon>
        <taxon>eudicotyledons</taxon>
        <taxon>Gunneridae</taxon>
        <taxon>Pentapetalae</taxon>
        <taxon>rosids</taxon>
        <taxon>malvids</taxon>
        <taxon>Brassicales</taxon>
        <taxon>Brassicaceae</taxon>
        <taxon>Coluteocarpeae</taxon>
        <taxon>Noccaea</taxon>
    </lineage>
</organism>